<gene>
    <name evidence="1" type="ORF">ADEAN_000972800</name>
</gene>
<accession>A0A7G2CQU6</accession>
<name>A0A7G2CQU6_9TRYP</name>
<proteinExistence type="predicted"/>
<evidence type="ECO:0000313" key="1">
    <source>
        <dbReference type="EMBL" id="CAD2222188.1"/>
    </source>
</evidence>
<dbReference type="AlphaFoldDB" id="A0A7G2CQU6"/>
<evidence type="ECO:0000313" key="2">
    <source>
        <dbReference type="Proteomes" id="UP000515908"/>
    </source>
</evidence>
<sequence length="144" mass="16315">MYEMWITCAISNHQLRRSRTSTVLDAWAEWDCGAPASCYWKTTTNRFNTITNTKRRGVEVTGDSSLKEDLLPENHRLFVTSLRELSNIEQFTLPPLAPIASTLRNIISGDAKLVKMAKEAAMKVCETSCVWFDPKLAVQSFLLD</sequence>
<keyword evidence="2" id="KW-1185">Reference proteome</keyword>
<organism evidence="1 2">
    <name type="scientific">Angomonas deanei</name>
    <dbReference type="NCBI Taxonomy" id="59799"/>
    <lineage>
        <taxon>Eukaryota</taxon>
        <taxon>Discoba</taxon>
        <taxon>Euglenozoa</taxon>
        <taxon>Kinetoplastea</taxon>
        <taxon>Metakinetoplastina</taxon>
        <taxon>Trypanosomatida</taxon>
        <taxon>Trypanosomatidae</taxon>
        <taxon>Strigomonadinae</taxon>
        <taxon>Angomonas</taxon>
    </lineage>
</organism>
<dbReference type="VEuPathDB" id="TriTrypDB:ADEAN_000972800"/>
<dbReference type="EMBL" id="LR877168">
    <property type="protein sequence ID" value="CAD2222188.1"/>
    <property type="molecule type" value="Genomic_DNA"/>
</dbReference>
<reference evidence="1 2" key="1">
    <citation type="submission" date="2020-08" db="EMBL/GenBank/DDBJ databases">
        <authorList>
            <person name="Newling K."/>
            <person name="Davey J."/>
            <person name="Forrester S."/>
        </authorList>
    </citation>
    <scope>NUCLEOTIDE SEQUENCE [LARGE SCALE GENOMIC DNA]</scope>
    <source>
        <strain evidence="2">Crithidia deanei Carvalho (ATCC PRA-265)</strain>
    </source>
</reference>
<dbReference type="Proteomes" id="UP000515908">
    <property type="component" value="Chromosome 24"/>
</dbReference>
<protein>
    <submittedName>
        <fullName evidence="1">Uncharacterized protein</fullName>
    </submittedName>
</protein>